<dbReference type="Pfam" id="PF06686">
    <property type="entry name" value="SpoIIIAC"/>
    <property type="match status" value="2"/>
</dbReference>
<name>M1YZH3_9FIRM</name>
<keyword evidence="3" id="KW-1185">Reference proteome</keyword>
<dbReference type="Proteomes" id="UP000245423">
    <property type="component" value="Chromosome 1"/>
</dbReference>
<proteinExistence type="predicted"/>
<feature type="transmembrane region" description="Helical" evidence="1">
    <location>
        <begin position="107"/>
        <end position="128"/>
    </location>
</feature>
<sequence length="129" mass="14178">MEIMQIVGIGIISTILAVIVRRSIGSEFAIFISLVTGILIFFMIMDKLVYVVETLNQLAKKTSIEFTYFSTILKIIGIAYIVEFGAQISRDAGEEAIASKIELGGKIVMMVLAIPILLALMELIIKILP</sequence>
<evidence type="ECO:0000313" key="2">
    <source>
        <dbReference type="EMBL" id="SHD77167.1"/>
    </source>
</evidence>
<evidence type="ECO:0000313" key="3">
    <source>
        <dbReference type="Proteomes" id="UP000245423"/>
    </source>
</evidence>
<dbReference type="RefSeq" id="WP_005586083.1">
    <property type="nucleotide sequence ID" value="NZ_LT669839.1"/>
</dbReference>
<keyword evidence="1" id="KW-1133">Transmembrane helix</keyword>
<dbReference type="AlphaFoldDB" id="M1YZH3"/>
<feature type="transmembrane region" description="Helical" evidence="1">
    <location>
        <begin position="6"/>
        <end position="21"/>
    </location>
</feature>
<feature type="transmembrane region" description="Helical" evidence="1">
    <location>
        <begin position="66"/>
        <end position="86"/>
    </location>
</feature>
<dbReference type="EMBL" id="LT669839">
    <property type="protein sequence ID" value="SHD77167.1"/>
    <property type="molecule type" value="Genomic_DNA"/>
</dbReference>
<evidence type="ECO:0000256" key="1">
    <source>
        <dbReference type="SAM" id="Phobius"/>
    </source>
</evidence>
<accession>M1YZH3</accession>
<dbReference type="NCBIfam" id="TIGR02849">
    <property type="entry name" value="spore_III_AD"/>
    <property type="match status" value="1"/>
</dbReference>
<dbReference type="OrthoDB" id="1682150at2"/>
<keyword evidence="1" id="KW-0812">Transmembrane</keyword>
<reference evidence="2 3" key="1">
    <citation type="submission" date="2016-11" db="EMBL/GenBank/DDBJ databases">
        <authorList>
            <person name="Manzoor S."/>
        </authorList>
    </citation>
    <scope>NUCLEOTIDE SEQUENCE [LARGE SCALE GENOMIC DNA]</scope>
    <source>
        <strain evidence="2">Clostridium ultunense strain Esp</strain>
    </source>
</reference>
<keyword evidence="1" id="KW-0472">Membrane</keyword>
<protein>
    <submittedName>
        <fullName evidence="2">Stage III sporulation protein</fullName>
    </submittedName>
</protein>
<organism evidence="2 3">
    <name type="scientific">[Clostridium] ultunense Esp</name>
    <dbReference type="NCBI Taxonomy" id="1288971"/>
    <lineage>
        <taxon>Bacteria</taxon>
        <taxon>Bacillati</taxon>
        <taxon>Bacillota</taxon>
        <taxon>Tissierellia</taxon>
        <taxon>Tissierellales</taxon>
        <taxon>Tepidimicrobiaceae</taxon>
        <taxon>Schnuerera</taxon>
    </lineage>
</organism>
<dbReference type="InterPro" id="IPR014211">
    <property type="entry name" value="Spore_III_AD"/>
</dbReference>
<dbReference type="InterPro" id="IPR025664">
    <property type="entry name" value="Spore_III_AC/AD"/>
</dbReference>
<feature type="transmembrane region" description="Helical" evidence="1">
    <location>
        <begin position="28"/>
        <end position="46"/>
    </location>
</feature>
<dbReference type="HOGENOM" id="CLU_159353_1_1_9"/>
<gene>
    <name evidence="2" type="primary">spoIIIAD</name>
    <name evidence="2" type="ORF">CUESP1_1804</name>
</gene>